<accession>A0A4R5NCL4</accession>
<dbReference type="Gene3D" id="3.10.20.320">
    <property type="entry name" value="Putative peptidoglycan bound protein (lpxtg motif)"/>
    <property type="match status" value="1"/>
</dbReference>
<evidence type="ECO:0000256" key="1">
    <source>
        <dbReference type="ARBA" id="ARBA00022737"/>
    </source>
</evidence>
<gene>
    <name evidence="4" type="ORF">C5L31_001641</name>
</gene>
<evidence type="ECO:0000313" key="5">
    <source>
        <dbReference type="Proteomes" id="UP000294854"/>
    </source>
</evidence>
<feature type="domain" description="MucBP" evidence="3">
    <location>
        <begin position="78"/>
        <end position="119"/>
    </location>
</feature>
<keyword evidence="5" id="KW-1185">Reference proteome</keyword>
<dbReference type="InterPro" id="IPR009459">
    <property type="entry name" value="MucBP_dom"/>
</dbReference>
<proteinExistence type="predicted"/>
<comment type="caution">
    <text evidence="4">The sequence shown here is derived from an EMBL/GenBank/DDBJ whole genome shotgun (WGS) entry which is preliminary data.</text>
</comment>
<feature type="domain" description="MucBP" evidence="3">
    <location>
        <begin position="148"/>
        <end position="204"/>
    </location>
</feature>
<evidence type="ECO:0000256" key="2">
    <source>
        <dbReference type="SAM" id="MobiDB-lite"/>
    </source>
</evidence>
<dbReference type="STRING" id="1122149.FD44_GL001576"/>
<feature type="compositionally biased region" description="Polar residues" evidence="2">
    <location>
        <begin position="54"/>
        <end position="66"/>
    </location>
</feature>
<dbReference type="Pfam" id="PF06458">
    <property type="entry name" value="MucBP"/>
    <property type="match status" value="2"/>
</dbReference>
<protein>
    <recommendedName>
        <fullName evidence="3">MucBP domain-containing protein</fullName>
    </recommendedName>
</protein>
<feature type="region of interest" description="Disordered" evidence="2">
    <location>
        <begin position="15"/>
        <end position="67"/>
    </location>
</feature>
<name>A0A4R5NCL4_9LACO</name>
<dbReference type="EMBL" id="PUFO01000109">
    <property type="protein sequence ID" value="TDG70864.1"/>
    <property type="molecule type" value="Genomic_DNA"/>
</dbReference>
<reference evidence="4 5" key="1">
    <citation type="journal article" date="2019" name="Appl. Microbiol. Biotechnol.">
        <title>Uncovering carbohydrate metabolism through a genotype-phenotype association study of 56 lactic acid bacteria genomes.</title>
        <authorList>
            <person name="Buron-Moles G."/>
            <person name="Chailyan A."/>
            <person name="Dolejs I."/>
            <person name="Forster J."/>
            <person name="Miks M.H."/>
        </authorList>
    </citation>
    <scope>NUCLEOTIDE SEQUENCE [LARGE SCALE GENOMIC DNA]</scope>
    <source>
        <strain evidence="4 5">ATCC 49373</strain>
    </source>
</reference>
<feature type="compositionally biased region" description="Polar residues" evidence="2">
    <location>
        <begin position="36"/>
        <end position="48"/>
    </location>
</feature>
<organism evidence="4 5">
    <name type="scientific">Secundilactobacillus malefermentans</name>
    <dbReference type="NCBI Taxonomy" id="176292"/>
    <lineage>
        <taxon>Bacteria</taxon>
        <taxon>Bacillati</taxon>
        <taxon>Bacillota</taxon>
        <taxon>Bacilli</taxon>
        <taxon>Lactobacillales</taxon>
        <taxon>Lactobacillaceae</taxon>
        <taxon>Secundilactobacillus</taxon>
    </lineage>
</organism>
<dbReference type="Proteomes" id="UP000294854">
    <property type="component" value="Unassembled WGS sequence"/>
</dbReference>
<keyword evidence="1" id="KW-0677">Repeat</keyword>
<evidence type="ECO:0000313" key="4">
    <source>
        <dbReference type="EMBL" id="TDG70864.1"/>
    </source>
</evidence>
<feature type="compositionally biased region" description="Basic residues" evidence="2">
    <location>
        <begin position="22"/>
        <end position="33"/>
    </location>
</feature>
<dbReference type="RefSeq" id="WP_010619683.1">
    <property type="nucleotide sequence ID" value="NZ_CP042371.1"/>
</dbReference>
<evidence type="ECO:0000259" key="3">
    <source>
        <dbReference type="Pfam" id="PF06458"/>
    </source>
</evidence>
<dbReference type="AlphaFoldDB" id="A0A4R5NCL4"/>
<sequence>MPLWNWIKSILTPNQNKSHSYQSKHRPKHHPIIKNRVSSPAPTTTSKINRPKNSDNSTEESVNSVLETHERPDSLLVILYLDERHKMLLQPQVIGGQIGNPINFQVQQIDNYSMTGIDGYTANFPSEYAIMTLRFSKQHGKPVISYAIDYDTNNLLAPPDYHEGLLNEPFSIEPTKINHYKLIRVQGQMIGAFNQQVQAVFAFYRQQDWQTVQEVGIYIKLNKQKTIFNEPDGDQQTYTFPKNSIWRVFREIVKVDGTTWYNLGGPQWLTSNWTIIRTQPMQPALDTKLHSFHAVATQLDASIDFVQNESVNYYDQPYGQIIGKLAHGTKVKIIEQLRDEQKLLWYRLDNNGIISEKYIKLTK</sequence>